<organism evidence="9 10">
    <name type="scientific">Sediminitomix flava</name>
    <dbReference type="NCBI Taxonomy" id="379075"/>
    <lineage>
        <taxon>Bacteria</taxon>
        <taxon>Pseudomonadati</taxon>
        <taxon>Bacteroidota</taxon>
        <taxon>Cytophagia</taxon>
        <taxon>Cytophagales</taxon>
        <taxon>Flammeovirgaceae</taxon>
        <taxon>Sediminitomix</taxon>
    </lineage>
</organism>
<dbReference type="RefSeq" id="WP_109617802.1">
    <property type="nucleotide sequence ID" value="NZ_QGDO01000002.1"/>
</dbReference>
<dbReference type="InterPro" id="IPR051174">
    <property type="entry name" value="Cytochrome_c-type_ET"/>
</dbReference>
<dbReference type="Proteomes" id="UP000245535">
    <property type="component" value="Unassembled WGS sequence"/>
</dbReference>
<evidence type="ECO:0000256" key="7">
    <source>
        <dbReference type="SAM" id="Phobius"/>
    </source>
</evidence>
<name>A0A316A101_SEDFL</name>
<evidence type="ECO:0000256" key="1">
    <source>
        <dbReference type="ARBA" id="ARBA00004196"/>
    </source>
</evidence>
<evidence type="ECO:0000259" key="8">
    <source>
        <dbReference type="Pfam" id="PF03264"/>
    </source>
</evidence>
<dbReference type="InterPro" id="IPR038266">
    <property type="entry name" value="NapC/NirT_cytc_sf"/>
</dbReference>
<evidence type="ECO:0000256" key="3">
    <source>
        <dbReference type="ARBA" id="ARBA00022617"/>
    </source>
</evidence>
<keyword evidence="5" id="KW-0249">Electron transport</keyword>
<dbReference type="InterPro" id="IPR005126">
    <property type="entry name" value="NapC/NirT_cyt_c_N"/>
</dbReference>
<comment type="caution">
    <text evidence="9">The sequence shown here is derived from an EMBL/GenBank/DDBJ whole genome shotgun (WGS) entry which is preliminary data.</text>
</comment>
<keyword evidence="7" id="KW-1133">Transmembrane helix</keyword>
<feature type="domain" description="NapC/NirT cytochrome c N-terminal" evidence="8">
    <location>
        <begin position="35"/>
        <end position="185"/>
    </location>
</feature>
<evidence type="ECO:0000256" key="6">
    <source>
        <dbReference type="ARBA" id="ARBA00023004"/>
    </source>
</evidence>
<keyword evidence="3" id="KW-0349">Heme</keyword>
<keyword evidence="4" id="KW-0479">Metal-binding</keyword>
<dbReference type="AlphaFoldDB" id="A0A316A101"/>
<dbReference type="InterPro" id="IPR036280">
    <property type="entry name" value="Multihaem_cyt_sf"/>
</dbReference>
<keyword evidence="7" id="KW-0812">Transmembrane</keyword>
<dbReference type="PANTHER" id="PTHR30333:SF4">
    <property type="entry name" value="CYTOCHROME C FAMILY PROTEIN"/>
    <property type="match status" value="1"/>
</dbReference>
<dbReference type="SUPFAM" id="SSF48695">
    <property type="entry name" value="Multiheme cytochromes"/>
    <property type="match status" value="1"/>
</dbReference>
<proteinExistence type="predicted"/>
<comment type="subcellular location">
    <subcellularLocation>
        <location evidence="1">Cell envelope</location>
    </subcellularLocation>
</comment>
<accession>A0A316A101</accession>
<dbReference type="Gene3D" id="1.10.3820.10">
    <property type="entry name" value="Di-heme elbow motif domain"/>
    <property type="match status" value="1"/>
</dbReference>
<keyword evidence="6" id="KW-0408">Iron</keyword>
<evidence type="ECO:0000256" key="4">
    <source>
        <dbReference type="ARBA" id="ARBA00022723"/>
    </source>
</evidence>
<evidence type="ECO:0000313" key="9">
    <source>
        <dbReference type="EMBL" id="PWJ43337.1"/>
    </source>
</evidence>
<dbReference type="OrthoDB" id="9782159at2"/>
<sequence>MNFLSIIAIVLLIVEVIILFTLRKNRANLSGKVKWLVLIGIIIIPITALALGNYHLFETSKESESCMKCHVMAPIAHDMLDEESMTLAARHYKNGWIQSYECYSCHKDYGFQGTMKAKLDGYRHLMRYVTKTYHEPIQYRGEFKNQNCLNCHEGKEAFVSVKEHEPVLVNMQSETPNISCLNCHGRAHPERSRRTPGHPDYEKLLELPDHAQRSVEEQKAYIMSLEK</sequence>
<evidence type="ECO:0000313" key="10">
    <source>
        <dbReference type="Proteomes" id="UP000245535"/>
    </source>
</evidence>
<feature type="transmembrane region" description="Helical" evidence="7">
    <location>
        <begin position="35"/>
        <end position="57"/>
    </location>
</feature>
<evidence type="ECO:0000256" key="5">
    <source>
        <dbReference type="ARBA" id="ARBA00022982"/>
    </source>
</evidence>
<dbReference type="EMBL" id="QGDO01000002">
    <property type="protein sequence ID" value="PWJ43337.1"/>
    <property type="molecule type" value="Genomic_DNA"/>
</dbReference>
<reference evidence="9 10" key="1">
    <citation type="submission" date="2018-03" db="EMBL/GenBank/DDBJ databases">
        <title>Genomic Encyclopedia of Archaeal and Bacterial Type Strains, Phase II (KMG-II): from individual species to whole genera.</title>
        <authorList>
            <person name="Goeker M."/>
        </authorList>
    </citation>
    <scope>NUCLEOTIDE SEQUENCE [LARGE SCALE GENOMIC DNA]</scope>
    <source>
        <strain evidence="9 10">DSM 28229</strain>
    </source>
</reference>
<feature type="transmembrane region" description="Helical" evidence="7">
    <location>
        <begin position="6"/>
        <end position="23"/>
    </location>
</feature>
<dbReference type="GO" id="GO:0046872">
    <property type="term" value="F:metal ion binding"/>
    <property type="evidence" value="ECO:0007669"/>
    <property type="project" value="UniProtKB-KW"/>
</dbReference>
<evidence type="ECO:0000256" key="2">
    <source>
        <dbReference type="ARBA" id="ARBA00022448"/>
    </source>
</evidence>
<dbReference type="Pfam" id="PF03264">
    <property type="entry name" value="Cytochrom_NNT"/>
    <property type="match status" value="1"/>
</dbReference>
<keyword evidence="7" id="KW-0472">Membrane</keyword>
<keyword evidence="10" id="KW-1185">Reference proteome</keyword>
<gene>
    <name evidence="9" type="ORF">BC781_102894</name>
</gene>
<protein>
    <submittedName>
        <fullName evidence="9">Nitrate/TMAO reductase-like tetraheme cytochrome c subunit</fullName>
    </submittedName>
</protein>
<dbReference type="GO" id="GO:0030313">
    <property type="term" value="C:cell envelope"/>
    <property type="evidence" value="ECO:0007669"/>
    <property type="project" value="UniProtKB-SubCell"/>
</dbReference>
<keyword evidence="2" id="KW-0813">Transport</keyword>
<dbReference type="PANTHER" id="PTHR30333">
    <property type="entry name" value="CYTOCHROME C-TYPE PROTEIN"/>
    <property type="match status" value="1"/>
</dbReference>